<organism evidence="3 4">
    <name type="scientific">Anaeromicrobium sediminis</name>
    <dbReference type="NCBI Taxonomy" id="1478221"/>
    <lineage>
        <taxon>Bacteria</taxon>
        <taxon>Bacillati</taxon>
        <taxon>Bacillota</taxon>
        <taxon>Clostridia</taxon>
        <taxon>Peptostreptococcales</taxon>
        <taxon>Thermotaleaceae</taxon>
        <taxon>Anaeromicrobium</taxon>
    </lineage>
</organism>
<dbReference type="PANTHER" id="PTHR42720:SF1">
    <property type="entry name" value="GLYCEROL 3-PHOSPHATE OXIDASE"/>
    <property type="match status" value="1"/>
</dbReference>
<dbReference type="Proteomes" id="UP000216024">
    <property type="component" value="Unassembled WGS sequence"/>
</dbReference>
<dbReference type="Gene3D" id="1.10.10.1100">
    <property type="entry name" value="BFD-like [2Fe-2S]-binding domain"/>
    <property type="match status" value="1"/>
</dbReference>
<sequence>MYDVAIIGAGVIGCLIGRELSKYELKTVIIEKENDVANGTTKANSAIIHAGYDSKYGTNKGRFNVEGNRMFDELCFKLDVPFKRIGSLVIAFEKEDMKTLKDLYENGQKVGVEGMEIIDGYKVLEMEPNLNPNILGALHAKSAGIIVPWELAIGAAENAMDNGVELLLNNQVESIENNGTYYEINTNLETIKAKYVINCAGVYSDKICSMVEDCDFEIIPRRGQYYLLDKECEGLVNRVIFQCPTKLGKGVLVAPTVDGNIIVGPDAEDIFNKDDISTTKDRLKFIEECAMKSCEKIPFHKTITMFAGLRAEPSTGDFIIEESKKNKGFINVAGIKSPGLSSAPAISVYVSKLLRDIIGSVKEKEDFNPMRKRVIRFMELTDEEKSETIKKDNRYGRIICRCESITEGEIVDCINRNAGATTLNGVKRRTRPGAGRCQGGFCGPRVIEILAREMGVDRKEILKENIGSHILTGHTKEL</sequence>
<evidence type="ECO:0000259" key="1">
    <source>
        <dbReference type="Pfam" id="PF01266"/>
    </source>
</evidence>
<dbReference type="SUPFAM" id="SSF54373">
    <property type="entry name" value="FAD-linked reductases, C-terminal domain"/>
    <property type="match status" value="1"/>
</dbReference>
<dbReference type="InterPro" id="IPR006076">
    <property type="entry name" value="FAD-dep_OxRdtase"/>
</dbReference>
<dbReference type="PANTHER" id="PTHR42720">
    <property type="entry name" value="GLYCEROL-3-PHOSPHATE DEHYDROGENASE"/>
    <property type="match status" value="1"/>
</dbReference>
<dbReference type="Pfam" id="PF04324">
    <property type="entry name" value="Fer2_BFD"/>
    <property type="match status" value="1"/>
</dbReference>
<evidence type="ECO:0000313" key="4">
    <source>
        <dbReference type="Proteomes" id="UP000216024"/>
    </source>
</evidence>
<accession>A0A267MLY2</accession>
<feature type="domain" description="BFD-like [2Fe-2S]-binding" evidence="2">
    <location>
        <begin position="398"/>
        <end position="452"/>
    </location>
</feature>
<comment type="caution">
    <text evidence="3">The sequence shown here is derived from an EMBL/GenBank/DDBJ whole genome shotgun (WGS) entry which is preliminary data.</text>
</comment>
<dbReference type="InterPro" id="IPR041854">
    <property type="entry name" value="BFD-like_2Fe2S-bd_dom_sf"/>
</dbReference>
<dbReference type="CDD" id="cd19946">
    <property type="entry name" value="GlpA-like_Fer2_BFD-like"/>
    <property type="match status" value="1"/>
</dbReference>
<dbReference type="InterPro" id="IPR036188">
    <property type="entry name" value="FAD/NAD-bd_sf"/>
</dbReference>
<dbReference type="EMBL" id="NIBG01000002">
    <property type="protein sequence ID" value="PAB60614.1"/>
    <property type="molecule type" value="Genomic_DNA"/>
</dbReference>
<dbReference type="Gene3D" id="3.50.50.60">
    <property type="entry name" value="FAD/NAD(P)-binding domain"/>
    <property type="match status" value="1"/>
</dbReference>
<dbReference type="InterPro" id="IPR007419">
    <property type="entry name" value="BFD-like_2Fe2S-bd_dom"/>
</dbReference>
<protein>
    <submittedName>
        <fullName evidence="3">FAD/NAD(P)-binding oxidoreductase</fullName>
    </submittedName>
</protein>
<dbReference type="OrthoDB" id="9801699at2"/>
<dbReference type="AlphaFoldDB" id="A0A267MLY2"/>
<evidence type="ECO:0000259" key="2">
    <source>
        <dbReference type="Pfam" id="PF04324"/>
    </source>
</evidence>
<reference evidence="3 4" key="1">
    <citation type="submission" date="2017-06" db="EMBL/GenBank/DDBJ databases">
        <title>Draft genome sequence of anaerobic fermentative bacterium Anaeromicrobium sediminis DY2726D isolated from West Pacific Ocean sediments.</title>
        <authorList>
            <person name="Zeng X."/>
        </authorList>
    </citation>
    <scope>NUCLEOTIDE SEQUENCE [LARGE SCALE GENOMIC DNA]</scope>
    <source>
        <strain evidence="3 4">DY2726D</strain>
    </source>
</reference>
<proteinExistence type="predicted"/>
<dbReference type="RefSeq" id="WP_095131034.1">
    <property type="nucleotide sequence ID" value="NZ_NIBG01000002.1"/>
</dbReference>
<dbReference type="InterPro" id="IPR052745">
    <property type="entry name" value="G3P_Oxidase/Oxidoreductase"/>
</dbReference>
<keyword evidence="4" id="KW-1185">Reference proteome</keyword>
<gene>
    <name evidence="3" type="ORF">CCE28_03475</name>
</gene>
<evidence type="ECO:0000313" key="3">
    <source>
        <dbReference type="EMBL" id="PAB60614.1"/>
    </source>
</evidence>
<feature type="domain" description="FAD dependent oxidoreductase" evidence="1">
    <location>
        <begin position="3"/>
        <end position="351"/>
    </location>
</feature>
<dbReference type="Gene3D" id="3.30.9.10">
    <property type="entry name" value="D-Amino Acid Oxidase, subunit A, domain 2"/>
    <property type="match status" value="1"/>
</dbReference>
<dbReference type="Pfam" id="PF01266">
    <property type="entry name" value="DAO"/>
    <property type="match status" value="1"/>
</dbReference>
<dbReference type="SUPFAM" id="SSF51905">
    <property type="entry name" value="FAD/NAD(P)-binding domain"/>
    <property type="match status" value="1"/>
</dbReference>
<name>A0A267MLY2_9FIRM</name>